<reference evidence="5 6" key="1">
    <citation type="submission" date="2018-06" db="EMBL/GenBank/DDBJ databases">
        <authorList>
            <consortium name="Pathogen Informatics"/>
            <person name="Doyle S."/>
        </authorList>
    </citation>
    <scope>NUCLEOTIDE SEQUENCE [LARGE SCALE GENOMIC DNA]</scope>
    <source>
        <strain evidence="5 6">NCTC10821</strain>
    </source>
</reference>
<dbReference type="Gene3D" id="1.10.10.60">
    <property type="entry name" value="Homeodomain-like"/>
    <property type="match status" value="1"/>
</dbReference>
<dbReference type="PROSITE" id="PS01124">
    <property type="entry name" value="HTH_ARAC_FAMILY_2"/>
    <property type="match status" value="1"/>
</dbReference>
<proteinExistence type="predicted"/>
<evidence type="ECO:0000256" key="3">
    <source>
        <dbReference type="ARBA" id="ARBA00023163"/>
    </source>
</evidence>
<evidence type="ECO:0000313" key="6">
    <source>
        <dbReference type="Proteomes" id="UP000254978"/>
    </source>
</evidence>
<keyword evidence="3" id="KW-0804">Transcription</keyword>
<dbReference type="RefSeq" id="WP_232067762.1">
    <property type="nucleotide sequence ID" value="NZ_AP022600.1"/>
</dbReference>
<evidence type="ECO:0000259" key="4">
    <source>
        <dbReference type="PROSITE" id="PS01124"/>
    </source>
</evidence>
<dbReference type="PANTHER" id="PTHR46796:SF12">
    <property type="entry name" value="HTH-TYPE DNA-BINDING TRANSCRIPTIONAL ACTIVATOR EUTR"/>
    <property type="match status" value="1"/>
</dbReference>
<dbReference type="SMART" id="SM00342">
    <property type="entry name" value="HTH_ARAC"/>
    <property type="match status" value="1"/>
</dbReference>
<evidence type="ECO:0000313" key="5">
    <source>
        <dbReference type="EMBL" id="STZ59873.1"/>
    </source>
</evidence>
<evidence type="ECO:0000256" key="1">
    <source>
        <dbReference type="ARBA" id="ARBA00023015"/>
    </source>
</evidence>
<dbReference type="InterPro" id="IPR050204">
    <property type="entry name" value="AraC_XylS_family_regulators"/>
</dbReference>
<dbReference type="Pfam" id="PF12833">
    <property type="entry name" value="HTH_18"/>
    <property type="match status" value="1"/>
</dbReference>
<evidence type="ECO:0000256" key="2">
    <source>
        <dbReference type="ARBA" id="ARBA00023125"/>
    </source>
</evidence>
<dbReference type="SUPFAM" id="SSF46689">
    <property type="entry name" value="Homeodomain-like"/>
    <property type="match status" value="2"/>
</dbReference>
<organism evidence="5 6">
    <name type="scientific">Mycolicibacterium tokaiense</name>
    <dbReference type="NCBI Taxonomy" id="39695"/>
    <lineage>
        <taxon>Bacteria</taxon>
        <taxon>Bacillati</taxon>
        <taxon>Actinomycetota</taxon>
        <taxon>Actinomycetes</taxon>
        <taxon>Mycobacteriales</taxon>
        <taxon>Mycobacteriaceae</taxon>
        <taxon>Mycolicibacterium</taxon>
    </lineage>
</organism>
<dbReference type="InterPro" id="IPR018060">
    <property type="entry name" value="HTH_AraC"/>
</dbReference>
<name>A0A378TJA1_9MYCO</name>
<dbReference type="InterPro" id="IPR018062">
    <property type="entry name" value="HTH_AraC-typ_CS"/>
</dbReference>
<dbReference type="AlphaFoldDB" id="A0A378TJA1"/>
<gene>
    <name evidence="5" type="ORF">NCTC10821_03411</name>
</gene>
<keyword evidence="6" id="KW-1185">Reference proteome</keyword>
<accession>A0A378TJA1</accession>
<dbReference type="PANTHER" id="PTHR46796">
    <property type="entry name" value="HTH-TYPE TRANSCRIPTIONAL ACTIVATOR RHAS-RELATED"/>
    <property type="match status" value="1"/>
</dbReference>
<keyword evidence="1" id="KW-0805">Transcription regulation</keyword>
<dbReference type="GO" id="GO:0003700">
    <property type="term" value="F:DNA-binding transcription factor activity"/>
    <property type="evidence" value="ECO:0007669"/>
    <property type="project" value="InterPro"/>
</dbReference>
<feature type="domain" description="HTH araC/xylS-type" evidence="4">
    <location>
        <begin position="212"/>
        <end position="313"/>
    </location>
</feature>
<dbReference type="InterPro" id="IPR009057">
    <property type="entry name" value="Homeodomain-like_sf"/>
</dbReference>
<dbReference type="EMBL" id="UGQT01000001">
    <property type="protein sequence ID" value="STZ59873.1"/>
    <property type="molecule type" value="Genomic_DNA"/>
</dbReference>
<keyword evidence="2" id="KW-0238">DNA-binding</keyword>
<protein>
    <submittedName>
        <fullName evidence="5">Helix-turn-helix domain-containing protein</fullName>
    </submittedName>
</protein>
<dbReference type="Proteomes" id="UP000254978">
    <property type="component" value="Unassembled WGS sequence"/>
</dbReference>
<dbReference type="PROSITE" id="PS00041">
    <property type="entry name" value="HTH_ARAC_FAMILY_1"/>
    <property type="match status" value="1"/>
</dbReference>
<dbReference type="GO" id="GO:0043565">
    <property type="term" value="F:sequence-specific DNA binding"/>
    <property type="evidence" value="ECO:0007669"/>
    <property type="project" value="InterPro"/>
</dbReference>
<sequence length="313" mass="33934">MDDLRFDSTDLVATENFLAKAYTSLRISGHGQSTRARIDRRWLGQVSLDSLSFSFDMQFNVLPLHKLLIGRVHSGLIETRFGSVRNVLAPGDVALIAPPGAAYSGQLTAGAHDATMLEVGQLDRVASPRDSGGHVVLTGHRPVSPTAGAHLGACVGYLRERVVADPSMRDSPLVASTAAMHLAAVVLNTFPSNAHLEPTAADRTGAKATALRRAIAYIDESAHLDISIGDIAKHVSMTPRGVQYLFRRELDCTPMEYVRRVRLEHAHVELLGADPDTASVAAIATRWGFAHKGRFARHYRQTYGMSPHQTLSS</sequence>